<keyword evidence="4" id="KW-0472">Membrane</keyword>
<evidence type="ECO:0000256" key="3">
    <source>
        <dbReference type="SAM" id="MobiDB-lite"/>
    </source>
</evidence>
<keyword evidence="4" id="KW-0812">Transmembrane</keyword>
<feature type="compositionally biased region" description="Polar residues" evidence="3">
    <location>
        <begin position="229"/>
        <end position="239"/>
    </location>
</feature>
<keyword evidence="1 2" id="KW-0728">SH3 domain</keyword>
<sequence>MYVAVGVRSPSRHVVRVAQADASPTIQSSSTPVPSSGPPPIHLSTSARSLIGSLTVIGAIFLAFVAWKIRSSWKRKKARTVPARLSIVYKTSEKPTIVSLVDSGSVDGPSKAALQPPVGYSPVVDWATRVKLPTGVTVPPIAVTASSRSPRHQSEYPPTPRSGPSVPPFPSPPPTYRVLGLQTVPPPPPPPDTATTDIPPPTPMSRKFSEPTSTPLRESFDLPPVPSPRSASFNTSTTAPPVPRTAGIPAVFAPKALPRLMVVSTAFHPTRDDELGVRAGETLRLLKEFEDEWCLVQRVGRPDADKGVVPRFCLADRPRVIKGRVSLSNLTFNGVRRK</sequence>
<evidence type="ECO:0000259" key="5">
    <source>
        <dbReference type="PROSITE" id="PS50002"/>
    </source>
</evidence>
<evidence type="ECO:0000313" key="7">
    <source>
        <dbReference type="Proteomes" id="UP001201163"/>
    </source>
</evidence>
<evidence type="ECO:0000256" key="1">
    <source>
        <dbReference type="ARBA" id="ARBA00022443"/>
    </source>
</evidence>
<protein>
    <recommendedName>
        <fullName evidence="5">SH3 domain-containing protein</fullName>
    </recommendedName>
</protein>
<dbReference type="EMBL" id="JAKELL010000001">
    <property type="protein sequence ID" value="KAH9001394.1"/>
    <property type="molecule type" value="Genomic_DNA"/>
</dbReference>
<dbReference type="InterPro" id="IPR036028">
    <property type="entry name" value="SH3-like_dom_sf"/>
</dbReference>
<organism evidence="6 7">
    <name type="scientific">Lactarius akahatsu</name>
    <dbReference type="NCBI Taxonomy" id="416441"/>
    <lineage>
        <taxon>Eukaryota</taxon>
        <taxon>Fungi</taxon>
        <taxon>Dikarya</taxon>
        <taxon>Basidiomycota</taxon>
        <taxon>Agaricomycotina</taxon>
        <taxon>Agaricomycetes</taxon>
        <taxon>Russulales</taxon>
        <taxon>Russulaceae</taxon>
        <taxon>Lactarius</taxon>
    </lineage>
</organism>
<name>A0AAD4LS22_9AGAM</name>
<feature type="region of interest" description="Disordered" evidence="3">
    <location>
        <begin position="143"/>
        <end position="242"/>
    </location>
</feature>
<dbReference type="InterPro" id="IPR001452">
    <property type="entry name" value="SH3_domain"/>
</dbReference>
<feature type="compositionally biased region" description="Pro residues" evidence="3">
    <location>
        <begin position="157"/>
        <end position="175"/>
    </location>
</feature>
<evidence type="ECO:0000256" key="2">
    <source>
        <dbReference type="PROSITE-ProRule" id="PRU00192"/>
    </source>
</evidence>
<proteinExistence type="predicted"/>
<dbReference type="Proteomes" id="UP001201163">
    <property type="component" value="Unassembled WGS sequence"/>
</dbReference>
<feature type="transmembrane region" description="Helical" evidence="4">
    <location>
        <begin position="50"/>
        <end position="69"/>
    </location>
</feature>
<feature type="domain" description="SH3" evidence="5">
    <location>
        <begin position="256"/>
        <end position="319"/>
    </location>
</feature>
<dbReference type="Gene3D" id="2.30.30.40">
    <property type="entry name" value="SH3 Domains"/>
    <property type="match status" value="1"/>
</dbReference>
<feature type="region of interest" description="Disordered" evidence="3">
    <location>
        <begin position="20"/>
        <end position="39"/>
    </location>
</feature>
<accession>A0AAD4LS22</accession>
<evidence type="ECO:0000313" key="6">
    <source>
        <dbReference type="EMBL" id="KAH9001394.1"/>
    </source>
</evidence>
<comment type="caution">
    <text evidence="6">The sequence shown here is derived from an EMBL/GenBank/DDBJ whole genome shotgun (WGS) entry which is preliminary data.</text>
</comment>
<reference evidence="6" key="1">
    <citation type="submission" date="2022-01" db="EMBL/GenBank/DDBJ databases">
        <title>Comparative genomics reveals a dynamic genome evolution in the ectomycorrhizal milk-cap (Lactarius) mushrooms.</title>
        <authorList>
            <consortium name="DOE Joint Genome Institute"/>
            <person name="Lebreton A."/>
            <person name="Tang N."/>
            <person name="Kuo A."/>
            <person name="LaButti K."/>
            <person name="Drula E."/>
            <person name="Barry K."/>
            <person name="Clum A."/>
            <person name="Lipzen A."/>
            <person name="Mousain D."/>
            <person name="Ng V."/>
            <person name="Wang R."/>
            <person name="Wang X."/>
            <person name="Dai Y."/>
            <person name="Henrissat B."/>
            <person name="Grigoriev I.V."/>
            <person name="Guerin-Laguette A."/>
            <person name="Yu F."/>
            <person name="Martin F.M."/>
        </authorList>
    </citation>
    <scope>NUCLEOTIDE SEQUENCE</scope>
    <source>
        <strain evidence="6">QP</strain>
    </source>
</reference>
<keyword evidence="7" id="KW-1185">Reference proteome</keyword>
<dbReference type="AlphaFoldDB" id="A0AAD4LS22"/>
<keyword evidence="4" id="KW-1133">Transmembrane helix</keyword>
<feature type="compositionally biased region" description="Low complexity" evidence="3">
    <location>
        <begin position="23"/>
        <end position="34"/>
    </location>
</feature>
<dbReference type="SMART" id="SM00326">
    <property type="entry name" value="SH3"/>
    <property type="match status" value="1"/>
</dbReference>
<evidence type="ECO:0000256" key="4">
    <source>
        <dbReference type="SAM" id="Phobius"/>
    </source>
</evidence>
<dbReference type="SUPFAM" id="SSF50044">
    <property type="entry name" value="SH3-domain"/>
    <property type="match status" value="1"/>
</dbReference>
<dbReference type="Pfam" id="PF14604">
    <property type="entry name" value="SH3_9"/>
    <property type="match status" value="1"/>
</dbReference>
<gene>
    <name evidence="6" type="ORF">EDB92DRAFT_1939135</name>
</gene>
<feature type="compositionally biased region" description="Pro residues" evidence="3">
    <location>
        <begin position="184"/>
        <end position="203"/>
    </location>
</feature>
<dbReference type="PROSITE" id="PS50002">
    <property type="entry name" value="SH3"/>
    <property type="match status" value="1"/>
</dbReference>